<evidence type="ECO:0000256" key="1">
    <source>
        <dbReference type="ARBA" id="ARBA00004651"/>
    </source>
</evidence>
<comment type="catalytic activity">
    <reaction evidence="9">
        <text>di-trans,octa-cis-undecaprenyl diphosphate + H2O = di-trans,octa-cis-undecaprenyl phosphate + phosphate + H(+)</text>
        <dbReference type="Rhea" id="RHEA:28094"/>
        <dbReference type="ChEBI" id="CHEBI:15377"/>
        <dbReference type="ChEBI" id="CHEBI:15378"/>
        <dbReference type="ChEBI" id="CHEBI:43474"/>
        <dbReference type="ChEBI" id="CHEBI:58405"/>
        <dbReference type="ChEBI" id="CHEBI:60392"/>
        <dbReference type="EC" id="3.6.1.27"/>
    </reaction>
</comment>
<evidence type="ECO:0000256" key="7">
    <source>
        <dbReference type="ARBA" id="ARBA00023136"/>
    </source>
</evidence>
<feature type="transmembrane region" description="Helical" evidence="10">
    <location>
        <begin position="108"/>
        <end position="127"/>
    </location>
</feature>
<dbReference type="AlphaFoldDB" id="A0A378QEL3"/>
<dbReference type="SMART" id="SM00014">
    <property type="entry name" value="acidPPc"/>
    <property type="match status" value="1"/>
</dbReference>
<dbReference type="SUPFAM" id="SSF48317">
    <property type="entry name" value="Acid phosphatase/Vanadium-dependent haloperoxidase"/>
    <property type="match status" value="1"/>
</dbReference>
<dbReference type="PANTHER" id="PTHR14969:SF62">
    <property type="entry name" value="DECAPRENYLPHOSPHORYL-5-PHOSPHORIBOSE PHOSPHATASE RV3807C-RELATED"/>
    <property type="match status" value="1"/>
</dbReference>
<evidence type="ECO:0000256" key="5">
    <source>
        <dbReference type="ARBA" id="ARBA00022801"/>
    </source>
</evidence>
<evidence type="ECO:0000256" key="9">
    <source>
        <dbReference type="ARBA" id="ARBA00047594"/>
    </source>
</evidence>
<dbReference type="InterPro" id="IPR036938">
    <property type="entry name" value="PAP2/HPO_sf"/>
</dbReference>
<dbReference type="InterPro" id="IPR000326">
    <property type="entry name" value="PAP2/HPO"/>
</dbReference>
<comment type="subcellular location">
    <subcellularLocation>
        <location evidence="1">Cell membrane</location>
        <topology evidence="1">Multi-pass membrane protein</topology>
    </subcellularLocation>
</comment>
<reference evidence="12 13" key="1">
    <citation type="submission" date="2018-06" db="EMBL/GenBank/DDBJ databases">
        <authorList>
            <consortium name="Pathogen Informatics"/>
            <person name="Doyle S."/>
        </authorList>
    </citation>
    <scope>NUCLEOTIDE SEQUENCE [LARGE SCALE GENOMIC DNA]</scope>
    <source>
        <strain evidence="12 13">NCTC10465</strain>
    </source>
</reference>
<keyword evidence="6 10" id="KW-1133">Transmembrane helix</keyword>
<sequence>MNQPIKNPNLSLANSEFTCTSASPVENLPNLMRNYYQFLHSKPKLHHLQKRVLQWDTRLCLRVNLLSQLKFFAQFFKTISRLGDGWFWAVSTVVMLVALLSQGLVASIVAMKVCAVLLSSFCGYLLYKYLKVHTVRPRPYQVHQTITLGERPLDVFSFPSGHTLQAVLFTTMIGHQVPMMLWVLLPFTMLVALSRLVLGLHYPTDVLVGAGIGATFATIGSKVSDYLVA</sequence>
<keyword evidence="7 10" id="KW-0472">Membrane</keyword>
<dbReference type="EMBL" id="UGPY01000001">
    <property type="protein sequence ID" value="STY97647.1"/>
    <property type="molecule type" value="Genomic_DNA"/>
</dbReference>
<feature type="transmembrane region" description="Helical" evidence="10">
    <location>
        <begin position="85"/>
        <end position="102"/>
    </location>
</feature>
<gene>
    <name evidence="12" type="ORF">NCTC10465_01432</name>
</gene>
<evidence type="ECO:0000313" key="12">
    <source>
        <dbReference type="EMBL" id="STY97647.1"/>
    </source>
</evidence>
<dbReference type="PANTHER" id="PTHR14969">
    <property type="entry name" value="SPHINGOSINE-1-PHOSPHATE PHOSPHOHYDROLASE"/>
    <property type="match status" value="1"/>
</dbReference>
<feature type="transmembrane region" description="Helical" evidence="10">
    <location>
        <begin position="179"/>
        <end position="198"/>
    </location>
</feature>
<evidence type="ECO:0000313" key="13">
    <source>
        <dbReference type="Proteomes" id="UP000255230"/>
    </source>
</evidence>
<evidence type="ECO:0000256" key="8">
    <source>
        <dbReference type="ARBA" id="ARBA00032707"/>
    </source>
</evidence>
<dbReference type="GO" id="GO:0050380">
    <property type="term" value="F:undecaprenyl-diphosphatase activity"/>
    <property type="evidence" value="ECO:0007669"/>
    <property type="project" value="UniProtKB-EC"/>
</dbReference>
<dbReference type="Gene3D" id="1.20.144.10">
    <property type="entry name" value="Phosphatidic acid phosphatase type 2/haloperoxidase"/>
    <property type="match status" value="1"/>
</dbReference>
<evidence type="ECO:0000256" key="6">
    <source>
        <dbReference type="ARBA" id="ARBA00022989"/>
    </source>
</evidence>
<evidence type="ECO:0000259" key="11">
    <source>
        <dbReference type="SMART" id="SM00014"/>
    </source>
</evidence>
<dbReference type="EC" id="3.6.1.27" evidence="2"/>
<keyword evidence="4 10" id="KW-0812">Transmembrane</keyword>
<evidence type="ECO:0000256" key="2">
    <source>
        <dbReference type="ARBA" id="ARBA00012374"/>
    </source>
</evidence>
<keyword evidence="5" id="KW-0378">Hydrolase</keyword>
<dbReference type="GO" id="GO:0005886">
    <property type="term" value="C:plasma membrane"/>
    <property type="evidence" value="ECO:0007669"/>
    <property type="project" value="UniProtKB-SubCell"/>
</dbReference>
<name>A0A378QEL3_FAUOS</name>
<accession>A0A378QEL3</accession>
<proteinExistence type="predicted"/>
<organism evidence="12 13">
    <name type="scientific">Faucicola osloensis</name>
    <name type="common">Moraxella osloensis</name>
    <dbReference type="NCBI Taxonomy" id="34062"/>
    <lineage>
        <taxon>Bacteria</taxon>
        <taxon>Pseudomonadati</taxon>
        <taxon>Pseudomonadota</taxon>
        <taxon>Gammaproteobacteria</taxon>
        <taxon>Moraxellales</taxon>
        <taxon>Moraxellaceae</taxon>
        <taxon>Faucicola</taxon>
    </lineage>
</organism>
<evidence type="ECO:0000256" key="10">
    <source>
        <dbReference type="SAM" id="Phobius"/>
    </source>
</evidence>
<keyword evidence="13" id="KW-1185">Reference proteome</keyword>
<feature type="domain" description="Phosphatidic acid phosphatase type 2/haloperoxidase" evidence="11">
    <location>
        <begin position="111"/>
        <end position="221"/>
    </location>
</feature>
<evidence type="ECO:0000256" key="4">
    <source>
        <dbReference type="ARBA" id="ARBA00022692"/>
    </source>
</evidence>
<dbReference type="Pfam" id="PF01569">
    <property type="entry name" value="PAP2"/>
    <property type="match status" value="1"/>
</dbReference>
<protein>
    <recommendedName>
        <fullName evidence="2">undecaprenyl-diphosphate phosphatase</fullName>
        <ecNumber evidence="2">3.6.1.27</ecNumber>
    </recommendedName>
    <alternativeName>
        <fullName evidence="8">Undecaprenyl pyrophosphate phosphatase</fullName>
    </alternativeName>
</protein>
<keyword evidence="3" id="KW-1003">Cell membrane</keyword>
<evidence type="ECO:0000256" key="3">
    <source>
        <dbReference type="ARBA" id="ARBA00022475"/>
    </source>
</evidence>
<dbReference type="Proteomes" id="UP000255230">
    <property type="component" value="Unassembled WGS sequence"/>
</dbReference>